<dbReference type="GO" id="GO:0016020">
    <property type="term" value="C:membrane"/>
    <property type="evidence" value="ECO:0007669"/>
    <property type="project" value="TreeGrafter"/>
</dbReference>
<dbReference type="PROSITE" id="PS51677">
    <property type="entry name" value="NODB"/>
    <property type="match status" value="1"/>
</dbReference>
<proteinExistence type="predicted"/>
<reference evidence="4 5" key="1">
    <citation type="submission" date="2016-07" db="EMBL/GenBank/DDBJ databases">
        <title>Pervasive Adenine N6-methylation of Active Genes in Fungi.</title>
        <authorList>
            <consortium name="DOE Joint Genome Institute"/>
            <person name="Mondo S.J."/>
            <person name="Dannebaum R.O."/>
            <person name="Kuo R.C."/>
            <person name="Labutti K."/>
            <person name="Haridas S."/>
            <person name="Kuo A."/>
            <person name="Salamov A."/>
            <person name="Ahrendt S.R."/>
            <person name="Lipzen A."/>
            <person name="Sullivan W."/>
            <person name="Andreopoulos W.B."/>
            <person name="Clum A."/>
            <person name="Lindquist E."/>
            <person name="Daum C."/>
            <person name="Ramamoorthy G.K."/>
            <person name="Gryganskyi A."/>
            <person name="Culley D."/>
            <person name="Magnuson J.K."/>
            <person name="James T.Y."/>
            <person name="O'Malley M.A."/>
            <person name="Stajich J.E."/>
            <person name="Spatafora J.W."/>
            <person name="Visel A."/>
            <person name="Grigoriev I.V."/>
        </authorList>
    </citation>
    <scope>NUCLEOTIDE SEQUENCE [LARGE SCALE GENOMIC DNA]</scope>
    <source>
        <strain evidence="4 5">CBS 931.73</strain>
    </source>
</reference>
<evidence type="ECO:0000313" key="4">
    <source>
        <dbReference type="EMBL" id="ORX96270.1"/>
    </source>
</evidence>
<dbReference type="PANTHER" id="PTHR10587">
    <property type="entry name" value="GLYCOSYL TRANSFERASE-RELATED"/>
    <property type="match status" value="1"/>
</dbReference>
<dbReference type="GO" id="GO:0046872">
    <property type="term" value="F:metal ion binding"/>
    <property type="evidence" value="ECO:0007669"/>
    <property type="project" value="UniProtKB-KW"/>
</dbReference>
<dbReference type="GO" id="GO:0009272">
    <property type="term" value="P:fungal-type cell wall biogenesis"/>
    <property type="evidence" value="ECO:0007669"/>
    <property type="project" value="UniProtKB-ARBA"/>
</dbReference>
<sequence length="220" mass="24563">MGVTATPLEKRQLSGGLIKECSPGKIALTFDDGPSSETTGQLLDDLLEADVKVTLFVIGQNVEENPDLLRRAYDEGHHIASHTYSHLNLNSLSAEEIEEEADKAAEAIENVIGVKPQYIRCPYGSCDERVQSILNNMGYKIIDWNLDTLDWQTLNTELMEKVYENTLSIHSPETTGFISLQHDIHPSTVQAIPNVLDTIDKYNFSVTTVPDCFGDEELYF</sequence>
<dbReference type="GO" id="GO:0004099">
    <property type="term" value="F:chitin deacetylase activity"/>
    <property type="evidence" value="ECO:0007669"/>
    <property type="project" value="TreeGrafter"/>
</dbReference>
<dbReference type="STRING" id="1314790.A0A1Y1YE19"/>
<dbReference type="PANTHER" id="PTHR10587:SF133">
    <property type="entry name" value="CHITIN DEACETYLASE 1-RELATED"/>
    <property type="match status" value="1"/>
</dbReference>
<comment type="caution">
    <text evidence="4">The sequence shown here is derived from an EMBL/GenBank/DDBJ whole genome shotgun (WGS) entry which is preliminary data.</text>
</comment>
<dbReference type="InParanoid" id="A0A1Y1YE19"/>
<keyword evidence="2 4" id="KW-0378">Hydrolase</keyword>
<dbReference type="Proteomes" id="UP000193498">
    <property type="component" value="Unassembled WGS sequence"/>
</dbReference>
<dbReference type="InterPro" id="IPR011330">
    <property type="entry name" value="Glyco_hydro/deAcase_b/a-brl"/>
</dbReference>
<accession>A0A1Y1YE19</accession>
<dbReference type="Pfam" id="PF01522">
    <property type="entry name" value="Polysacc_deac_1"/>
    <property type="match status" value="1"/>
</dbReference>
<dbReference type="SUPFAM" id="SSF88713">
    <property type="entry name" value="Glycoside hydrolase/deacetylase"/>
    <property type="match status" value="1"/>
</dbReference>
<dbReference type="InterPro" id="IPR050248">
    <property type="entry name" value="Polysacc_deacetylase_ArnD"/>
</dbReference>
<evidence type="ECO:0000256" key="1">
    <source>
        <dbReference type="ARBA" id="ARBA00022723"/>
    </source>
</evidence>
<organism evidence="4 5">
    <name type="scientific">Basidiobolus meristosporus CBS 931.73</name>
    <dbReference type="NCBI Taxonomy" id="1314790"/>
    <lineage>
        <taxon>Eukaryota</taxon>
        <taxon>Fungi</taxon>
        <taxon>Fungi incertae sedis</taxon>
        <taxon>Zoopagomycota</taxon>
        <taxon>Entomophthoromycotina</taxon>
        <taxon>Basidiobolomycetes</taxon>
        <taxon>Basidiobolales</taxon>
        <taxon>Basidiobolaceae</taxon>
        <taxon>Basidiobolus</taxon>
    </lineage>
</organism>
<dbReference type="Gene3D" id="3.20.20.370">
    <property type="entry name" value="Glycoside hydrolase/deacetylase"/>
    <property type="match status" value="1"/>
</dbReference>
<keyword evidence="1" id="KW-0479">Metal-binding</keyword>
<dbReference type="EMBL" id="MCFE01000158">
    <property type="protein sequence ID" value="ORX96270.1"/>
    <property type="molecule type" value="Genomic_DNA"/>
</dbReference>
<evidence type="ECO:0000256" key="2">
    <source>
        <dbReference type="ARBA" id="ARBA00022801"/>
    </source>
</evidence>
<gene>
    <name evidence="4" type="ORF">K493DRAFT_324488</name>
</gene>
<evidence type="ECO:0000259" key="3">
    <source>
        <dbReference type="PROSITE" id="PS51677"/>
    </source>
</evidence>
<dbReference type="GO" id="GO:0005975">
    <property type="term" value="P:carbohydrate metabolic process"/>
    <property type="evidence" value="ECO:0007669"/>
    <property type="project" value="InterPro"/>
</dbReference>
<dbReference type="OrthoDB" id="2125469at2759"/>
<dbReference type="InterPro" id="IPR002509">
    <property type="entry name" value="NODB_dom"/>
</dbReference>
<protein>
    <submittedName>
        <fullName evidence="4">Glycoside hydrolase/deacetylase</fullName>
    </submittedName>
</protein>
<name>A0A1Y1YE19_9FUNG</name>
<dbReference type="AlphaFoldDB" id="A0A1Y1YE19"/>
<feature type="domain" description="NodB homology" evidence="3">
    <location>
        <begin position="24"/>
        <end position="209"/>
    </location>
</feature>
<keyword evidence="5" id="KW-1185">Reference proteome</keyword>
<evidence type="ECO:0000313" key="5">
    <source>
        <dbReference type="Proteomes" id="UP000193498"/>
    </source>
</evidence>